<dbReference type="Gene3D" id="3.40.50.1000">
    <property type="entry name" value="HAD superfamily/HAD-like"/>
    <property type="match status" value="1"/>
</dbReference>
<feature type="transmembrane region" description="Helical" evidence="9">
    <location>
        <begin position="801"/>
        <end position="826"/>
    </location>
</feature>
<feature type="transmembrane region" description="Helical" evidence="9">
    <location>
        <begin position="77"/>
        <end position="93"/>
    </location>
</feature>
<organism evidence="11 12">
    <name type="scientific">Undibacterium parvum</name>
    <dbReference type="NCBI Taxonomy" id="401471"/>
    <lineage>
        <taxon>Bacteria</taxon>
        <taxon>Pseudomonadati</taxon>
        <taxon>Pseudomonadota</taxon>
        <taxon>Betaproteobacteria</taxon>
        <taxon>Burkholderiales</taxon>
        <taxon>Oxalobacteraceae</taxon>
        <taxon>Undibacterium</taxon>
    </lineage>
</organism>
<dbReference type="InterPro" id="IPR044492">
    <property type="entry name" value="P_typ_ATPase_HD_dom"/>
</dbReference>
<dbReference type="PRINTS" id="PR00120">
    <property type="entry name" value="HATPASE"/>
</dbReference>
<evidence type="ECO:0000313" key="12">
    <source>
        <dbReference type="Proteomes" id="UP000275663"/>
    </source>
</evidence>
<dbReference type="KEGG" id="upv:EJN92_11680"/>
<accession>A0A3Q9BRW7</accession>
<dbReference type="AlphaFoldDB" id="A0A3Q9BRW7"/>
<dbReference type="PROSITE" id="PS00154">
    <property type="entry name" value="ATPASE_E1_E2"/>
    <property type="match status" value="1"/>
</dbReference>
<feature type="transmembrane region" description="Helical" evidence="9">
    <location>
        <begin position="659"/>
        <end position="678"/>
    </location>
</feature>
<dbReference type="InterPro" id="IPR050510">
    <property type="entry name" value="Cation_transp_ATPase_P-type"/>
</dbReference>
<dbReference type="Pfam" id="PF00689">
    <property type="entry name" value="Cation_ATPase_C"/>
    <property type="match status" value="1"/>
</dbReference>
<feature type="transmembrane region" description="Helical" evidence="9">
    <location>
        <begin position="240"/>
        <end position="261"/>
    </location>
</feature>
<dbReference type="InterPro" id="IPR008250">
    <property type="entry name" value="ATPase_P-typ_transduc_dom_A_sf"/>
</dbReference>
<evidence type="ECO:0000256" key="2">
    <source>
        <dbReference type="ARBA" id="ARBA00005675"/>
    </source>
</evidence>
<dbReference type="SFLD" id="SFLDG00002">
    <property type="entry name" value="C1.7:_P-type_atpase_like"/>
    <property type="match status" value="1"/>
</dbReference>
<dbReference type="GO" id="GO:0005391">
    <property type="term" value="F:P-type sodium:potassium-exchanging transporter activity"/>
    <property type="evidence" value="ECO:0007669"/>
    <property type="project" value="TreeGrafter"/>
</dbReference>
<keyword evidence="3 9" id="KW-0812">Transmembrane</keyword>
<dbReference type="SMART" id="SM00831">
    <property type="entry name" value="Cation_ATPase_N"/>
    <property type="match status" value="1"/>
</dbReference>
<evidence type="ECO:0000256" key="5">
    <source>
        <dbReference type="ARBA" id="ARBA00022840"/>
    </source>
</evidence>
<dbReference type="InterPro" id="IPR036412">
    <property type="entry name" value="HAD-like_sf"/>
</dbReference>
<dbReference type="GO" id="GO:0006883">
    <property type="term" value="P:intracellular sodium ion homeostasis"/>
    <property type="evidence" value="ECO:0007669"/>
    <property type="project" value="TreeGrafter"/>
</dbReference>
<dbReference type="SUPFAM" id="SSF56784">
    <property type="entry name" value="HAD-like"/>
    <property type="match status" value="1"/>
</dbReference>
<dbReference type="GO" id="GO:0005886">
    <property type="term" value="C:plasma membrane"/>
    <property type="evidence" value="ECO:0007669"/>
    <property type="project" value="TreeGrafter"/>
</dbReference>
<name>A0A3Q9BRW7_9BURK</name>
<keyword evidence="6" id="KW-1278">Translocase</keyword>
<evidence type="ECO:0000256" key="3">
    <source>
        <dbReference type="ARBA" id="ARBA00022692"/>
    </source>
</evidence>
<dbReference type="InterPro" id="IPR023298">
    <property type="entry name" value="ATPase_P-typ_TM_dom_sf"/>
</dbReference>
<dbReference type="InterPro" id="IPR023299">
    <property type="entry name" value="ATPase_P-typ_cyto_dom_N"/>
</dbReference>
<dbReference type="PANTHER" id="PTHR43294:SF20">
    <property type="entry name" value="P-TYPE ATPASE"/>
    <property type="match status" value="1"/>
</dbReference>
<dbReference type="Pfam" id="PF00122">
    <property type="entry name" value="E1-E2_ATPase"/>
    <property type="match status" value="1"/>
</dbReference>
<evidence type="ECO:0000256" key="1">
    <source>
        <dbReference type="ARBA" id="ARBA00004141"/>
    </source>
</evidence>
<sequence length="861" mass="92665">MSPNLATPALPSEPDSNSGLSAQAAAALLASDGYNELPSAKPRRIWHIALDVIKEPMLLLLIACGAIYLLLGDTHEALVLLVFVFVIISISFFQEHKSERALEALRELSSPRALVLRDGVQQRVAGREVVRGDLILLSEGDRVPADAILLSCLNMTVDESLLTGESMPVNKALLEPAPSKMEVAGGDDLPFIFSGSLVVQGKGMARVIATGSDSAIGRIGKALFALEQEPTRVQLETTRVVKYVASLSIGIALLLALWYGYSRGDWLAGILVGITFAMALIPEELPVVLTLFLGLGAWRLSQKNVLTRRVPAIETLGAATVLCVDKTGTLTQNKMAVAQVFCGDQYHHLGHADQQLPEDFHEVLEYAILASHRDPYDPMEVAILEAGIATLKDTEHLHQSWNLVNEYPLSKELLAMSRVWESKDNQHYVIATKGAPEAIADLCHLTAIQCAKLMAEVNTLAAQGLRVLGVAKAIFKPRDLLGDLPPIQHDYDFELVGLIGLADPIRPAVPAAIRECQSAGIRVIMITGDYPATASSIAKLCGLLSAGGIMTGTEMSALSDVQLQQKIQNINIFCRVQPEQKLRLVNLLKSNQEIVAMTGDGVNDAPALKAAHIGVAMGKRGSDVARESAALVLLDDDFSSIVAAVKLGRRIFDNLRKTVSFIVAVHIPVIGMSLIPVMLDWPIFLMPVHILVLQLIIDPTCSLVFEAEAEEDDLMQRGPRATDASIFDRTILLKGALQGLALLAAVFATYATCLHLKLGEQQARALGFCVMVLGNIGLIFINRSLSASLRKAFSLPNPALWWVVGAALSILSAALFVPALSSLFYFTQPSMLQLAISIAIAGACIASIALVKFLVSSMRTA</sequence>
<evidence type="ECO:0000256" key="8">
    <source>
        <dbReference type="ARBA" id="ARBA00023136"/>
    </source>
</evidence>
<dbReference type="GO" id="GO:0016887">
    <property type="term" value="F:ATP hydrolysis activity"/>
    <property type="evidence" value="ECO:0007669"/>
    <property type="project" value="InterPro"/>
</dbReference>
<dbReference type="SUPFAM" id="SSF81653">
    <property type="entry name" value="Calcium ATPase, transduction domain A"/>
    <property type="match status" value="1"/>
</dbReference>
<dbReference type="InterPro" id="IPR006068">
    <property type="entry name" value="ATPase_P-typ_cation-transptr_C"/>
</dbReference>
<gene>
    <name evidence="11" type="ORF">EJN92_11680</name>
</gene>
<dbReference type="Gene3D" id="1.20.1110.10">
    <property type="entry name" value="Calcium-transporting ATPase, transmembrane domain"/>
    <property type="match status" value="2"/>
</dbReference>
<dbReference type="GO" id="GO:0030007">
    <property type="term" value="P:intracellular potassium ion homeostasis"/>
    <property type="evidence" value="ECO:0007669"/>
    <property type="project" value="TreeGrafter"/>
</dbReference>
<dbReference type="OrthoDB" id="9814270at2"/>
<feature type="transmembrane region" description="Helical" evidence="9">
    <location>
        <begin position="684"/>
        <end position="705"/>
    </location>
</feature>
<dbReference type="SFLD" id="SFLDF00027">
    <property type="entry name" value="p-type_atpase"/>
    <property type="match status" value="1"/>
</dbReference>
<evidence type="ECO:0000256" key="4">
    <source>
        <dbReference type="ARBA" id="ARBA00022741"/>
    </source>
</evidence>
<dbReference type="InterPro" id="IPR004014">
    <property type="entry name" value="ATPase_P-typ_cation-transptr_N"/>
</dbReference>
<dbReference type="EMBL" id="CP034464">
    <property type="protein sequence ID" value="AZP12604.1"/>
    <property type="molecule type" value="Genomic_DNA"/>
</dbReference>
<dbReference type="Gene3D" id="3.40.1110.10">
    <property type="entry name" value="Calcium-transporting ATPase, cytoplasmic domain N"/>
    <property type="match status" value="1"/>
</dbReference>
<evidence type="ECO:0000313" key="11">
    <source>
        <dbReference type="EMBL" id="AZP12604.1"/>
    </source>
</evidence>
<reference evidence="11 12" key="1">
    <citation type="journal article" date="2011" name="Int. J. Syst. Evol. Microbiol.">
        <title>Description of Undibacterium oligocarboniphilum sp. nov., isolated from purified water, and Undibacterium pigrum strain CCUG 49012 as the type strain of Undibacterium parvum sp. nov., and emended descriptions of the genus Undibacterium and the species Undibacterium pigrum.</title>
        <authorList>
            <person name="Eder W."/>
            <person name="Wanner G."/>
            <person name="Ludwig W."/>
            <person name="Busse H.J."/>
            <person name="Ziemke-Kageler F."/>
            <person name="Lang E."/>
        </authorList>
    </citation>
    <scope>NUCLEOTIDE SEQUENCE [LARGE SCALE GENOMIC DNA]</scope>
    <source>
        <strain evidence="11 12">DSM 23061</strain>
    </source>
</reference>
<dbReference type="Proteomes" id="UP000275663">
    <property type="component" value="Chromosome"/>
</dbReference>
<comment type="similarity">
    <text evidence="2">Belongs to the cation transport ATPase (P-type) (TC 3.A.3) family. Type IIA subfamily.</text>
</comment>
<dbReference type="GO" id="GO:1902600">
    <property type="term" value="P:proton transmembrane transport"/>
    <property type="evidence" value="ECO:0007669"/>
    <property type="project" value="TreeGrafter"/>
</dbReference>
<keyword evidence="4" id="KW-0547">Nucleotide-binding</keyword>
<feature type="transmembrane region" description="Helical" evidence="9">
    <location>
        <begin position="52"/>
        <end position="71"/>
    </location>
</feature>
<dbReference type="Pfam" id="PF00702">
    <property type="entry name" value="Hydrolase"/>
    <property type="match status" value="1"/>
</dbReference>
<dbReference type="InterPro" id="IPR023214">
    <property type="entry name" value="HAD_sf"/>
</dbReference>
<feature type="transmembrane region" description="Helical" evidence="9">
    <location>
        <begin position="267"/>
        <end position="298"/>
    </location>
</feature>
<evidence type="ECO:0000259" key="10">
    <source>
        <dbReference type="SMART" id="SM00831"/>
    </source>
</evidence>
<dbReference type="Pfam" id="PF00690">
    <property type="entry name" value="Cation_ATPase_N"/>
    <property type="match status" value="1"/>
</dbReference>
<dbReference type="Gene3D" id="2.70.150.10">
    <property type="entry name" value="Calcium-transporting ATPase, cytoplasmic transduction domain A"/>
    <property type="match status" value="1"/>
</dbReference>
<keyword evidence="5" id="KW-0067">ATP-binding</keyword>
<comment type="subcellular location">
    <subcellularLocation>
        <location evidence="1">Membrane</location>
        <topology evidence="1">Multi-pass membrane protein</topology>
    </subcellularLocation>
</comment>
<keyword evidence="12" id="KW-1185">Reference proteome</keyword>
<dbReference type="InterPro" id="IPR018303">
    <property type="entry name" value="ATPase_P-typ_P_site"/>
</dbReference>
<proteinExistence type="inferred from homology"/>
<dbReference type="InterPro" id="IPR059000">
    <property type="entry name" value="ATPase_P-type_domA"/>
</dbReference>
<dbReference type="PRINTS" id="PR00119">
    <property type="entry name" value="CATATPASE"/>
</dbReference>
<dbReference type="PANTHER" id="PTHR43294">
    <property type="entry name" value="SODIUM/POTASSIUM-TRANSPORTING ATPASE SUBUNIT ALPHA"/>
    <property type="match status" value="1"/>
</dbReference>
<dbReference type="InterPro" id="IPR001757">
    <property type="entry name" value="P_typ_ATPase"/>
</dbReference>
<dbReference type="GO" id="GO:1990573">
    <property type="term" value="P:potassium ion import across plasma membrane"/>
    <property type="evidence" value="ECO:0007669"/>
    <property type="project" value="TreeGrafter"/>
</dbReference>
<keyword evidence="8 9" id="KW-0472">Membrane</keyword>
<dbReference type="NCBIfam" id="TIGR01494">
    <property type="entry name" value="ATPase_P-type"/>
    <property type="match status" value="2"/>
</dbReference>
<dbReference type="SUPFAM" id="SSF81665">
    <property type="entry name" value="Calcium ATPase, transmembrane domain M"/>
    <property type="match status" value="1"/>
</dbReference>
<feature type="domain" description="Cation-transporting P-type ATPase N-terminal" evidence="10">
    <location>
        <begin position="1"/>
        <end position="73"/>
    </location>
</feature>
<evidence type="ECO:0000256" key="7">
    <source>
        <dbReference type="ARBA" id="ARBA00022989"/>
    </source>
</evidence>
<feature type="transmembrane region" description="Helical" evidence="9">
    <location>
        <begin position="832"/>
        <end position="855"/>
    </location>
</feature>
<protein>
    <submittedName>
        <fullName evidence="11">Cation-translocating P-type ATPase</fullName>
    </submittedName>
</protein>
<feature type="transmembrane region" description="Helical" evidence="9">
    <location>
        <begin position="763"/>
        <end position="781"/>
    </location>
</feature>
<dbReference type="GO" id="GO:0005524">
    <property type="term" value="F:ATP binding"/>
    <property type="evidence" value="ECO:0007669"/>
    <property type="project" value="UniProtKB-KW"/>
</dbReference>
<dbReference type="RefSeq" id="WP_126127983.1">
    <property type="nucleotide sequence ID" value="NZ_CP034464.1"/>
</dbReference>
<dbReference type="GO" id="GO:0036376">
    <property type="term" value="P:sodium ion export across plasma membrane"/>
    <property type="evidence" value="ECO:0007669"/>
    <property type="project" value="TreeGrafter"/>
</dbReference>
<dbReference type="SFLD" id="SFLDS00003">
    <property type="entry name" value="Haloacid_Dehalogenase"/>
    <property type="match status" value="1"/>
</dbReference>
<evidence type="ECO:0000256" key="6">
    <source>
        <dbReference type="ARBA" id="ARBA00022967"/>
    </source>
</evidence>
<evidence type="ECO:0000256" key="9">
    <source>
        <dbReference type="SAM" id="Phobius"/>
    </source>
</evidence>
<feature type="transmembrane region" description="Helical" evidence="9">
    <location>
        <begin position="726"/>
        <end position="751"/>
    </location>
</feature>
<keyword evidence="7 9" id="KW-1133">Transmembrane helix</keyword>